<evidence type="ECO:0000313" key="2">
    <source>
        <dbReference type="EMBL" id="KIM78060.1"/>
    </source>
</evidence>
<organism evidence="2 3">
    <name type="scientific">Piloderma croceum (strain F 1598)</name>
    <dbReference type="NCBI Taxonomy" id="765440"/>
    <lineage>
        <taxon>Eukaryota</taxon>
        <taxon>Fungi</taxon>
        <taxon>Dikarya</taxon>
        <taxon>Basidiomycota</taxon>
        <taxon>Agaricomycotina</taxon>
        <taxon>Agaricomycetes</taxon>
        <taxon>Agaricomycetidae</taxon>
        <taxon>Atheliales</taxon>
        <taxon>Atheliaceae</taxon>
        <taxon>Piloderma</taxon>
    </lineage>
</organism>
<dbReference type="OrthoDB" id="2637568at2759"/>
<proteinExistence type="predicted"/>
<accession>A0A0C3EZU8</accession>
<feature type="region of interest" description="Disordered" evidence="1">
    <location>
        <begin position="535"/>
        <end position="576"/>
    </location>
</feature>
<feature type="compositionally biased region" description="Polar residues" evidence="1">
    <location>
        <begin position="563"/>
        <end position="573"/>
    </location>
</feature>
<dbReference type="AlphaFoldDB" id="A0A0C3EZU8"/>
<dbReference type="EMBL" id="KN833019">
    <property type="protein sequence ID" value="KIM78060.1"/>
    <property type="molecule type" value="Genomic_DNA"/>
</dbReference>
<reference evidence="3" key="2">
    <citation type="submission" date="2015-01" db="EMBL/GenBank/DDBJ databases">
        <title>Evolutionary Origins and Diversification of the Mycorrhizal Mutualists.</title>
        <authorList>
            <consortium name="DOE Joint Genome Institute"/>
            <consortium name="Mycorrhizal Genomics Consortium"/>
            <person name="Kohler A."/>
            <person name="Kuo A."/>
            <person name="Nagy L.G."/>
            <person name="Floudas D."/>
            <person name="Copeland A."/>
            <person name="Barry K.W."/>
            <person name="Cichocki N."/>
            <person name="Veneault-Fourrey C."/>
            <person name="LaButti K."/>
            <person name="Lindquist E.A."/>
            <person name="Lipzen A."/>
            <person name="Lundell T."/>
            <person name="Morin E."/>
            <person name="Murat C."/>
            <person name="Riley R."/>
            <person name="Ohm R."/>
            <person name="Sun H."/>
            <person name="Tunlid A."/>
            <person name="Henrissat B."/>
            <person name="Grigoriev I.V."/>
            <person name="Hibbett D.S."/>
            <person name="Martin F."/>
        </authorList>
    </citation>
    <scope>NUCLEOTIDE SEQUENCE [LARGE SCALE GENOMIC DNA]</scope>
    <source>
        <strain evidence="3">F 1598</strain>
    </source>
</reference>
<protein>
    <submittedName>
        <fullName evidence="2">Uncharacterized protein</fullName>
    </submittedName>
</protein>
<evidence type="ECO:0000256" key="1">
    <source>
        <dbReference type="SAM" id="MobiDB-lite"/>
    </source>
</evidence>
<dbReference type="Proteomes" id="UP000054166">
    <property type="component" value="Unassembled WGS sequence"/>
</dbReference>
<dbReference type="STRING" id="765440.A0A0C3EZU8"/>
<feature type="compositionally biased region" description="Basic and acidic residues" evidence="1">
    <location>
        <begin position="272"/>
        <end position="283"/>
    </location>
</feature>
<reference evidence="2 3" key="1">
    <citation type="submission" date="2014-04" db="EMBL/GenBank/DDBJ databases">
        <authorList>
            <consortium name="DOE Joint Genome Institute"/>
            <person name="Kuo A."/>
            <person name="Tarkka M."/>
            <person name="Buscot F."/>
            <person name="Kohler A."/>
            <person name="Nagy L.G."/>
            <person name="Floudas D."/>
            <person name="Copeland A."/>
            <person name="Barry K.W."/>
            <person name="Cichocki N."/>
            <person name="Veneault-Fourrey C."/>
            <person name="LaButti K."/>
            <person name="Lindquist E.A."/>
            <person name="Lipzen A."/>
            <person name="Lundell T."/>
            <person name="Morin E."/>
            <person name="Murat C."/>
            <person name="Sun H."/>
            <person name="Tunlid A."/>
            <person name="Henrissat B."/>
            <person name="Grigoriev I.V."/>
            <person name="Hibbett D.S."/>
            <person name="Martin F."/>
            <person name="Nordberg H.P."/>
            <person name="Cantor M.N."/>
            <person name="Hua S.X."/>
        </authorList>
    </citation>
    <scope>NUCLEOTIDE SEQUENCE [LARGE SCALE GENOMIC DNA]</scope>
    <source>
        <strain evidence="2 3">F 1598</strain>
    </source>
</reference>
<feature type="region of interest" description="Disordered" evidence="1">
    <location>
        <begin position="208"/>
        <end position="396"/>
    </location>
</feature>
<dbReference type="InParanoid" id="A0A0C3EZU8"/>
<gene>
    <name evidence="2" type="ORF">PILCRDRAFT_602547</name>
</gene>
<dbReference type="HOGENOM" id="CLU_438120_0_0_1"/>
<feature type="region of interest" description="Disordered" evidence="1">
    <location>
        <begin position="421"/>
        <end position="445"/>
    </location>
</feature>
<keyword evidence="3" id="KW-1185">Reference proteome</keyword>
<evidence type="ECO:0000313" key="3">
    <source>
        <dbReference type="Proteomes" id="UP000054166"/>
    </source>
</evidence>
<feature type="compositionally biased region" description="Basic and acidic residues" evidence="1">
    <location>
        <begin position="291"/>
        <end position="300"/>
    </location>
</feature>
<feature type="region of interest" description="Disordered" evidence="1">
    <location>
        <begin position="1"/>
        <end position="25"/>
    </location>
</feature>
<sequence length="624" mass="68038">MDSLAFTRDMKPASPHIKAEDPLPPGDNAATSSWLNAIRQKLFNMFQDFGVRISMSQFPWKSLLCILAKNGLVLRGYPDILMPGEVRGNNKTKGIGDLFSTEQVDLATSLELVGKTNFPLSLSRVPHSLLDLIKSGKSPVVICRPPPPGSDVVRGRQAYYSLEDKVPIFHMDGPRRLVADNRIPSDIPIRLPVRSTDAIVITSSPLASLASHSPDGSSDIIVSSPQPSVRVPKKRKAVVDSPSSQSDDDLYLPDSPKPKRAKSVTSKPKAPAKKESKGKESSVKGKGKVPLVKEKEERPVRAKQSKKVVKSVAFIEDEDDNSLDDTPPAARPKPKPAYHGAKGLREPSLEDSQKDTASTPTRVVQPPAHAVSNSIPAVVRSTSDYPLDGQPKPSVEHATQMPAIPTVSADAVSRPVLAVPTVPTRATDPQPTEGQYPPHEPHPPPHSYAADERNRYYHGRLPRNMDSHPYGGGGQLPIHYQNPGPSRYAGDGDVPPERYGFRGDYYGYMPHSREYYGPQYPHAMHPGIQPPYAAPPPAAYHQHLRHNPHQQPDTATAPGGLTGNATASSSRLSPPNHHAKSAGICHKYYFLDIFLYSSCTTSSLIRCHLSIFLSDIPPLGQFLE</sequence>
<feature type="compositionally biased region" description="Basic and acidic residues" evidence="1">
    <location>
        <begin position="343"/>
        <end position="354"/>
    </location>
</feature>
<feature type="compositionally biased region" description="Polar residues" evidence="1">
    <location>
        <begin position="371"/>
        <end position="384"/>
    </location>
</feature>
<name>A0A0C3EZU8_PILCF</name>